<dbReference type="AlphaFoldDB" id="A0A2P2NDM2"/>
<name>A0A2P2NDM2_RHIMU</name>
<proteinExistence type="predicted"/>
<evidence type="ECO:0000313" key="1">
    <source>
        <dbReference type="EMBL" id="MBX40572.1"/>
    </source>
</evidence>
<reference evidence="1" key="1">
    <citation type="submission" date="2018-02" db="EMBL/GenBank/DDBJ databases">
        <title>Rhizophora mucronata_Transcriptome.</title>
        <authorList>
            <person name="Meera S.P."/>
            <person name="Sreeshan A."/>
            <person name="Augustine A."/>
        </authorList>
    </citation>
    <scope>NUCLEOTIDE SEQUENCE</scope>
    <source>
        <tissue evidence="1">Leaf</tissue>
    </source>
</reference>
<organism evidence="1">
    <name type="scientific">Rhizophora mucronata</name>
    <name type="common">Asiatic mangrove</name>
    <dbReference type="NCBI Taxonomy" id="61149"/>
    <lineage>
        <taxon>Eukaryota</taxon>
        <taxon>Viridiplantae</taxon>
        <taxon>Streptophyta</taxon>
        <taxon>Embryophyta</taxon>
        <taxon>Tracheophyta</taxon>
        <taxon>Spermatophyta</taxon>
        <taxon>Magnoliopsida</taxon>
        <taxon>eudicotyledons</taxon>
        <taxon>Gunneridae</taxon>
        <taxon>Pentapetalae</taxon>
        <taxon>rosids</taxon>
        <taxon>fabids</taxon>
        <taxon>Malpighiales</taxon>
        <taxon>Rhizophoraceae</taxon>
        <taxon>Rhizophora</taxon>
    </lineage>
</organism>
<sequence>MFSKRRSTSMNNDLFYFTLHYQE</sequence>
<accession>A0A2P2NDM2</accession>
<dbReference type="EMBL" id="GGEC01060088">
    <property type="protein sequence ID" value="MBX40572.1"/>
    <property type="molecule type" value="Transcribed_RNA"/>
</dbReference>
<protein>
    <submittedName>
        <fullName evidence="1">Uncharacterized protein</fullName>
    </submittedName>
</protein>